<dbReference type="EMBL" id="BDIP01009031">
    <property type="protein sequence ID" value="GIQ92129.1"/>
    <property type="molecule type" value="Genomic_DNA"/>
</dbReference>
<protein>
    <submittedName>
        <fullName evidence="1">Uncharacterized protein</fullName>
    </submittedName>
</protein>
<organism evidence="1 2">
    <name type="scientific">Kipferlia bialata</name>
    <dbReference type="NCBI Taxonomy" id="797122"/>
    <lineage>
        <taxon>Eukaryota</taxon>
        <taxon>Metamonada</taxon>
        <taxon>Carpediemonas-like organisms</taxon>
        <taxon>Kipferlia</taxon>
    </lineage>
</organism>
<reference evidence="1 2" key="1">
    <citation type="journal article" date="2018" name="PLoS ONE">
        <title>The draft genome of Kipferlia bialata reveals reductive genome evolution in fornicate parasites.</title>
        <authorList>
            <person name="Tanifuji G."/>
            <person name="Takabayashi S."/>
            <person name="Kume K."/>
            <person name="Takagi M."/>
            <person name="Nakayama T."/>
            <person name="Kamikawa R."/>
            <person name="Inagaki Y."/>
            <person name="Hashimoto T."/>
        </authorList>
    </citation>
    <scope>NUCLEOTIDE SEQUENCE [LARGE SCALE GENOMIC DNA]</scope>
    <source>
        <strain evidence="1">NY0173</strain>
    </source>
</reference>
<evidence type="ECO:0000313" key="1">
    <source>
        <dbReference type="EMBL" id="GIQ92129.1"/>
    </source>
</evidence>
<accession>A0A9K3GQE2</accession>
<gene>
    <name evidence="1" type="ORF">KIPB_015729</name>
</gene>
<proteinExistence type="predicted"/>
<feature type="non-terminal residue" evidence="1">
    <location>
        <position position="23"/>
    </location>
</feature>
<comment type="caution">
    <text evidence="1">The sequence shown here is derived from an EMBL/GenBank/DDBJ whole genome shotgun (WGS) entry which is preliminary data.</text>
</comment>
<dbReference type="AlphaFoldDB" id="A0A9K3GQE2"/>
<keyword evidence="2" id="KW-1185">Reference proteome</keyword>
<name>A0A9K3GQE2_9EUKA</name>
<dbReference type="Proteomes" id="UP000265618">
    <property type="component" value="Unassembled WGS sequence"/>
</dbReference>
<evidence type="ECO:0000313" key="2">
    <source>
        <dbReference type="Proteomes" id="UP000265618"/>
    </source>
</evidence>
<sequence length="23" mass="2759">MRIERYIPGCDADDTRITDIYNQ</sequence>